<dbReference type="Pfam" id="PF16859">
    <property type="entry name" value="TetR_C_11"/>
    <property type="match status" value="1"/>
</dbReference>
<evidence type="ECO:0000256" key="4">
    <source>
        <dbReference type="PROSITE-ProRule" id="PRU00335"/>
    </source>
</evidence>
<organism evidence="6 7">
    <name type="scientific">Thermosporothrix hazakensis</name>
    <dbReference type="NCBI Taxonomy" id="644383"/>
    <lineage>
        <taxon>Bacteria</taxon>
        <taxon>Bacillati</taxon>
        <taxon>Chloroflexota</taxon>
        <taxon>Ktedonobacteria</taxon>
        <taxon>Ktedonobacterales</taxon>
        <taxon>Thermosporotrichaceae</taxon>
        <taxon>Thermosporothrix</taxon>
    </lineage>
</organism>
<dbReference type="Gene3D" id="1.10.10.60">
    <property type="entry name" value="Homeodomain-like"/>
    <property type="match status" value="1"/>
</dbReference>
<dbReference type="Proteomes" id="UP000248806">
    <property type="component" value="Unassembled WGS sequence"/>
</dbReference>
<dbReference type="PANTHER" id="PTHR30055">
    <property type="entry name" value="HTH-TYPE TRANSCRIPTIONAL REGULATOR RUTR"/>
    <property type="match status" value="1"/>
</dbReference>
<dbReference type="Pfam" id="PF00440">
    <property type="entry name" value="TetR_N"/>
    <property type="match status" value="1"/>
</dbReference>
<evidence type="ECO:0000313" key="6">
    <source>
        <dbReference type="EMBL" id="PZW29423.1"/>
    </source>
</evidence>
<dbReference type="InterPro" id="IPR001647">
    <property type="entry name" value="HTH_TetR"/>
</dbReference>
<keyword evidence="2 4" id="KW-0238">DNA-binding</keyword>
<dbReference type="SUPFAM" id="SSF48498">
    <property type="entry name" value="Tetracyclin repressor-like, C-terminal domain"/>
    <property type="match status" value="1"/>
</dbReference>
<dbReference type="EMBL" id="QKUF01000008">
    <property type="protein sequence ID" value="PZW29423.1"/>
    <property type="molecule type" value="Genomic_DNA"/>
</dbReference>
<keyword evidence="3" id="KW-0804">Transcription</keyword>
<accession>A0A326UFP4</accession>
<sequence>MENEHPVQRRGRPRSVQTHQAILDATIDLLEEQGFEAFSIEAVAARAKVGKPAIYRRWPSREALIVDALASLAADLPFVDTGNLREDLLSLIQAFLWLFSSSKLGALIVQLGTTIVGNPELFARYQQHVIAPHLQELAQRLERAVERGEVRPDIDIATCIHLIIGPLVYHVFISGDLFPTATPFPESLVDTILAGITARV</sequence>
<dbReference type="PRINTS" id="PR00455">
    <property type="entry name" value="HTHTETR"/>
</dbReference>
<dbReference type="InterPro" id="IPR011075">
    <property type="entry name" value="TetR_C"/>
</dbReference>
<evidence type="ECO:0000256" key="1">
    <source>
        <dbReference type="ARBA" id="ARBA00023015"/>
    </source>
</evidence>
<dbReference type="OrthoDB" id="9796019at2"/>
<evidence type="ECO:0000256" key="2">
    <source>
        <dbReference type="ARBA" id="ARBA00023125"/>
    </source>
</evidence>
<dbReference type="InterPro" id="IPR050109">
    <property type="entry name" value="HTH-type_TetR-like_transc_reg"/>
</dbReference>
<dbReference type="GO" id="GO:0000976">
    <property type="term" value="F:transcription cis-regulatory region binding"/>
    <property type="evidence" value="ECO:0007669"/>
    <property type="project" value="TreeGrafter"/>
</dbReference>
<dbReference type="SUPFAM" id="SSF46689">
    <property type="entry name" value="Homeodomain-like"/>
    <property type="match status" value="1"/>
</dbReference>
<dbReference type="InterPro" id="IPR036271">
    <property type="entry name" value="Tet_transcr_reg_TetR-rel_C_sf"/>
</dbReference>
<evidence type="ECO:0000313" key="7">
    <source>
        <dbReference type="Proteomes" id="UP000248806"/>
    </source>
</evidence>
<dbReference type="PANTHER" id="PTHR30055:SF148">
    <property type="entry name" value="TETR-FAMILY TRANSCRIPTIONAL REGULATOR"/>
    <property type="match status" value="1"/>
</dbReference>
<dbReference type="AlphaFoldDB" id="A0A326UFP4"/>
<proteinExistence type="predicted"/>
<dbReference type="GO" id="GO:0003700">
    <property type="term" value="F:DNA-binding transcription factor activity"/>
    <property type="evidence" value="ECO:0007669"/>
    <property type="project" value="TreeGrafter"/>
</dbReference>
<dbReference type="RefSeq" id="WP_111322790.1">
    <property type="nucleotide sequence ID" value="NZ_BIFX01000001.1"/>
</dbReference>
<name>A0A326UFP4_THEHA</name>
<feature type="DNA-binding region" description="H-T-H motif" evidence="4">
    <location>
        <begin position="39"/>
        <end position="58"/>
    </location>
</feature>
<keyword evidence="1" id="KW-0805">Transcription regulation</keyword>
<evidence type="ECO:0000259" key="5">
    <source>
        <dbReference type="PROSITE" id="PS50977"/>
    </source>
</evidence>
<comment type="caution">
    <text evidence="6">The sequence shown here is derived from an EMBL/GenBank/DDBJ whole genome shotgun (WGS) entry which is preliminary data.</text>
</comment>
<feature type="domain" description="HTH tetR-type" evidence="5">
    <location>
        <begin position="16"/>
        <end position="76"/>
    </location>
</feature>
<dbReference type="PROSITE" id="PS50977">
    <property type="entry name" value="HTH_TETR_2"/>
    <property type="match status" value="1"/>
</dbReference>
<reference evidence="6 7" key="1">
    <citation type="submission" date="2018-06" db="EMBL/GenBank/DDBJ databases">
        <title>Genomic Encyclopedia of Archaeal and Bacterial Type Strains, Phase II (KMG-II): from individual species to whole genera.</title>
        <authorList>
            <person name="Goeker M."/>
        </authorList>
    </citation>
    <scope>NUCLEOTIDE SEQUENCE [LARGE SCALE GENOMIC DNA]</scope>
    <source>
        <strain evidence="6 7">ATCC BAA-1881</strain>
    </source>
</reference>
<keyword evidence="7" id="KW-1185">Reference proteome</keyword>
<protein>
    <submittedName>
        <fullName evidence="6">TetR family transcriptional regulator</fullName>
    </submittedName>
</protein>
<dbReference type="Gene3D" id="1.10.357.10">
    <property type="entry name" value="Tetracycline Repressor, domain 2"/>
    <property type="match status" value="1"/>
</dbReference>
<evidence type="ECO:0000256" key="3">
    <source>
        <dbReference type="ARBA" id="ARBA00023163"/>
    </source>
</evidence>
<gene>
    <name evidence="6" type="ORF">EI42_02717</name>
</gene>
<dbReference type="InterPro" id="IPR009057">
    <property type="entry name" value="Homeodomain-like_sf"/>
</dbReference>